<dbReference type="STRING" id="289376.THEYE_A0531"/>
<dbReference type="SUPFAM" id="SSF101307">
    <property type="entry name" value="YutG-like"/>
    <property type="match status" value="1"/>
</dbReference>
<evidence type="ECO:0000313" key="4">
    <source>
        <dbReference type="Proteomes" id="UP000000718"/>
    </source>
</evidence>
<dbReference type="FunCoup" id="B5YJF9">
    <property type="interactions" value="136"/>
</dbReference>
<dbReference type="PATRIC" id="fig|289376.4.peg.525"/>
<feature type="transmembrane region" description="Helical" evidence="1">
    <location>
        <begin position="6"/>
        <end position="31"/>
    </location>
</feature>
<dbReference type="RefSeq" id="WP_012546233.1">
    <property type="nucleotide sequence ID" value="NC_011296.1"/>
</dbReference>
<keyword evidence="1" id="KW-1133">Transmembrane helix</keyword>
<dbReference type="CDD" id="cd06971">
    <property type="entry name" value="PgpA"/>
    <property type="match status" value="1"/>
</dbReference>
<dbReference type="Pfam" id="PF04608">
    <property type="entry name" value="PgpA"/>
    <property type="match status" value="1"/>
</dbReference>
<reference evidence="3 4" key="2">
    <citation type="journal article" date="2015" name="Genome Announc.">
        <title>Genome Sequence of the Sulfate-Reducing Thermophilic Bacterium Thermodesulfovibrio yellowstonii Strain DSM 11347T (Phylum Nitrospirae).</title>
        <authorList>
            <person name="Bhatnagar S."/>
            <person name="Badger J.H."/>
            <person name="Madupu R."/>
            <person name="Khouri H.M."/>
            <person name="O'Connor E.M."/>
            <person name="Robb F.T."/>
            <person name="Ward N.L."/>
            <person name="Eisen J.A."/>
        </authorList>
    </citation>
    <scope>NUCLEOTIDE SEQUENCE [LARGE SCALE GENOMIC DNA]</scope>
    <source>
        <strain evidence="4">ATCC 51303 / DSM 11347 / YP87</strain>
    </source>
</reference>
<dbReference type="OrthoDB" id="9804091at2"/>
<dbReference type="InterPro" id="IPR036681">
    <property type="entry name" value="PgpA-like_sf"/>
</dbReference>
<keyword evidence="1" id="KW-0812">Transmembrane</keyword>
<dbReference type="EnsemblBacteria" id="ACI21519">
    <property type="protein sequence ID" value="ACI21519"/>
    <property type="gene ID" value="THEYE_A0531"/>
</dbReference>
<dbReference type="PIRSF" id="PIRSF006162">
    <property type="entry name" value="PgpA"/>
    <property type="match status" value="1"/>
</dbReference>
<protein>
    <submittedName>
        <fullName evidence="3">Phosphatidylglycerophosphatase A</fullName>
    </submittedName>
</protein>
<reference evidence="4" key="1">
    <citation type="submission" date="2008-08" db="EMBL/GenBank/DDBJ databases">
        <title>The complete genome sequence of Thermodesulfovibrio yellowstonii strain ATCC 51303 / DSM 11347 / YP87.</title>
        <authorList>
            <person name="Dodson R.J."/>
            <person name="Durkin A.S."/>
            <person name="Wu M."/>
            <person name="Eisen J."/>
            <person name="Sutton G."/>
        </authorList>
    </citation>
    <scope>NUCLEOTIDE SEQUENCE [LARGE SCALE GENOMIC DNA]</scope>
    <source>
        <strain evidence="4">ATCC 51303 / DSM 11347 / YP87</strain>
    </source>
</reference>
<accession>B5YJF9</accession>
<dbReference type="EMBL" id="CP001147">
    <property type="protein sequence ID" value="ACI21519.1"/>
    <property type="molecule type" value="Genomic_DNA"/>
</dbReference>
<keyword evidence="1" id="KW-0472">Membrane</keyword>
<dbReference type="InterPro" id="IPR026037">
    <property type="entry name" value="PgpA"/>
</dbReference>
<dbReference type="PANTHER" id="PTHR36305">
    <property type="entry name" value="PHOSPHATIDYLGLYCEROPHOSPHATASE A"/>
    <property type="match status" value="1"/>
</dbReference>
<feature type="transmembrane region" description="Helical" evidence="1">
    <location>
        <begin position="76"/>
        <end position="100"/>
    </location>
</feature>
<dbReference type="PANTHER" id="PTHR36305:SF1">
    <property type="entry name" value="PHOSPHATIDYLGLYCEROPHOSPHATASE A"/>
    <property type="match status" value="1"/>
</dbReference>
<gene>
    <name evidence="3" type="ordered locus">THEYE_A0531</name>
</gene>
<dbReference type="GO" id="GO:0006629">
    <property type="term" value="P:lipid metabolic process"/>
    <property type="evidence" value="ECO:0007669"/>
    <property type="project" value="InterPro"/>
</dbReference>
<name>B5YJF9_THEYD</name>
<sequence length="145" mass="16367">MFYKIIATVLFIGYFPFAPGTVCSAVTMIFLDLFKPSYMAVLTILIVSIVTGIIASERIEKASNKKDPSYIVIDEFAGYLTSILFIPINWQNLLIAFILFRIFDIIKPPPIRQIEKKLKGGLSIMMDDIIAGLITNVLIRIFLML</sequence>
<dbReference type="InterPro" id="IPR007686">
    <property type="entry name" value="YutG/PgpA"/>
</dbReference>
<proteinExistence type="predicted"/>
<dbReference type="HOGENOM" id="CLU_103734_1_0_0"/>
<keyword evidence="4" id="KW-1185">Reference proteome</keyword>
<dbReference type="InParanoid" id="B5YJF9"/>
<feature type="transmembrane region" description="Helical" evidence="1">
    <location>
        <begin position="121"/>
        <end position="143"/>
    </location>
</feature>
<evidence type="ECO:0000256" key="1">
    <source>
        <dbReference type="SAM" id="Phobius"/>
    </source>
</evidence>
<dbReference type="KEGG" id="tye:THEYE_A0531"/>
<dbReference type="eggNOG" id="COG1267">
    <property type="taxonomic scope" value="Bacteria"/>
</dbReference>
<dbReference type="GO" id="GO:0008962">
    <property type="term" value="F:phosphatidylglycerophosphatase activity"/>
    <property type="evidence" value="ECO:0007669"/>
    <property type="project" value="InterPro"/>
</dbReference>
<evidence type="ECO:0000259" key="2">
    <source>
        <dbReference type="Pfam" id="PF04608"/>
    </source>
</evidence>
<feature type="domain" description="YutG/PgpA" evidence="2">
    <location>
        <begin position="5"/>
        <end position="141"/>
    </location>
</feature>
<feature type="transmembrane region" description="Helical" evidence="1">
    <location>
        <begin position="38"/>
        <end position="56"/>
    </location>
</feature>
<dbReference type="GO" id="GO:0016791">
    <property type="term" value="F:phosphatase activity"/>
    <property type="evidence" value="ECO:0000318"/>
    <property type="project" value="GO_Central"/>
</dbReference>
<organism evidence="3 4">
    <name type="scientific">Thermodesulfovibrio yellowstonii (strain ATCC 51303 / DSM 11347 / YP87)</name>
    <dbReference type="NCBI Taxonomy" id="289376"/>
    <lineage>
        <taxon>Bacteria</taxon>
        <taxon>Pseudomonadati</taxon>
        <taxon>Nitrospirota</taxon>
        <taxon>Thermodesulfovibrionia</taxon>
        <taxon>Thermodesulfovibrionales</taxon>
        <taxon>Thermodesulfovibrionaceae</taxon>
        <taxon>Thermodesulfovibrio</taxon>
    </lineage>
</organism>
<dbReference type="Proteomes" id="UP000000718">
    <property type="component" value="Chromosome"/>
</dbReference>
<dbReference type="AlphaFoldDB" id="B5YJF9"/>
<evidence type="ECO:0000313" key="3">
    <source>
        <dbReference type="EMBL" id="ACI21519.1"/>
    </source>
</evidence>